<comment type="caution">
    <text evidence="10">The sequence shown here is derived from an EMBL/GenBank/DDBJ whole genome shotgun (WGS) entry which is preliminary data.</text>
</comment>
<evidence type="ECO:0000313" key="11">
    <source>
        <dbReference type="Proteomes" id="UP001597112"/>
    </source>
</evidence>
<comment type="function">
    <text evidence="2 8">Catalyzes the removal of elemental sulfur and selenium atoms from L-cysteine, L-cystine, L-selenocysteine, and L-selenocystine to produce L-alanine.</text>
</comment>
<sequence>MVSSSPAIAGKLDIEAIRKQFPILHQQVNGRDLVYLDNAATSQKPLVVIDALIDYYKSYNANIHRGIHTLAEKATKAYEETRHTAQRFINAKSEQEIIFTRGVTEGINLVASSYGRAFIKEGDEIIISGLEHHSNIVPWQLVCEEKKAKLQVIPVSPEGELDLDTFKKILSGKTKIVAINHASNSLGTINPVKEVIKLAHEVGAVVLIDGAQAGAHLEIDVQDMDCDFYCLSAHKMYGPTGTGILYGKKELLEKMPPYHGGGEMIKEVTFEKTTYNDLPYKFEAGTPNIADVVAYKYAFDFINELGRENIAAHEHELLTYATERVSKLKSVKLVGTAKNKVGVLAFTVEGIHHFDIGQMLDARGIAVRTGHHCTQPLMTCYGIEGTVRASFAVYNTKKEVDQLVEGLERVINFMK</sequence>
<name>A0ABW3KCV8_9BACT</name>
<evidence type="ECO:0000256" key="4">
    <source>
        <dbReference type="ARBA" id="ARBA00022679"/>
    </source>
</evidence>
<dbReference type="InterPro" id="IPR000192">
    <property type="entry name" value="Aminotrans_V_dom"/>
</dbReference>
<dbReference type="PANTHER" id="PTHR43586">
    <property type="entry name" value="CYSTEINE DESULFURASE"/>
    <property type="match status" value="1"/>
</dbReference>
<evidence type="ECO:0000256" key="5">
    <source>
        <dbReference type="ARBA" id="ARBA00022898"/>
    </source>
</evidence>
<proteinExistence type="inferred from homology"/>
<evidence type="ECO:0000313" key="10">
    <source>
        <dbReference type="EMBL" id="MFD1003051.1"/>
    </source>
</evidence>
<reference evidence="11" key="1">
    <citation type="journal article" date="2019" name="Int. J. Syst. Evol. Microbiol.">
        <title>The Global Catalogue of Microorganisms (GCM) 10K type strain sequencing project: providing services to taxonomists for standard genome sequencing and annotation.</title>
        <authorList>
            <consortium name="The Broad Institute Genomics Platform"/>
            <consortium name="The Broad Institute Genome Sequencing Center for Infectious Disease"/>
            <person name="Wu L."/>
            <person name="Ma J."/>
        </authorList>
    </citation>
    <scope>NUCLEOTIDE SEQUENCE [LARGE SCALE GENOMIC DNA]</scope>
    <source>
        <strain evidence="11">CCUG 58938</strain>
    </source>
</reference>
<dbReference type="GO" id="GO:0008483">
    <property type="term" value="F:transaminase activity"/>
    <property type="evidence" value="ECO:0007669"/>
    <property type="project" value="UniProtKB-KW"/>
</dbReference>
<dbReference type="SUPFAM" id="SSF53383">
    <property type="entry name" value="PLP-dependent transferases"/>
    <property type="match status" value="1"/>
</dbReference>
<comment type="cofactor">
    <cofactor evidence="1 7">
        <name>pyridoxal 5'-phosphate</name>
        <dbReference type="ChEBI" id="CHEBI:597326"/>
    </cofactor>
</comment>
<dbReference type="InterPro" id="IPR016454">
    <property type="entry name" value="Cysteine_dSase"/>
</dbReference>
<evidence type="ECO:0000256" key="2">
    <source>
        <dbReference type="ARBA" id="ARBA00002824"/>
    </source>
</evidence>
<gene>
    <name evidence="10" type="ORF">ACFQ21_27245</name>
</gene>
<organism evidence="10 11">
    <name type="scientific">Ohtaekwangia kribbensis</name>
    <dbReference type="NCBI Taxonomy" id="688913"/>
    <lineage>
        <taxon>Bacteria</taxon>
        <taxon>Pseudomonadati</taxon>
        <taxon>Bacteroidota</taxon>
        <taxon>Cytophagia</taxon>
        <taxon>Cytophagales</taxon>
        <taxon>Fulvivirgaceae</taxon>
        <taxon>Ohtaekwangia</taxon>
    </lineage>
</organism>
<dbReference type="EC" id="2.8.1.7" evidence="8"/>
<dbReference type="RefSeq" id="WP_377585142.1">
    <property type="nucleotide sequence ID" value="NZ_JBHTKA010000015.1"/>
</dbReference>
<comment type="similarity">
    <text evidence="3 8">Belongs to the class-V pyridoxal-phosphate-dependent aminotransferase family. Csd subfamily.</text>
</comment>
<dbReference type="InterPro" id="IPR015422">
    <property type="entry name" value="PyrdxlP-dep_Trfase_small"/>
</dbReference>
<evidence type="ECO:0000256" key="6">
    <source>
        <dbReference type="ARBA" id="ARBA00050776"/>
    </source>
</evidence>
<comment type="catalytic activity">
    <reaction evidence="6 8">
        <text>(sulfur carrier)-H + L-cysteine = (sulfur carrier)-SH + L-alanine</text>
        <dbReference type="Rhea" id="RHEA:43892"/>
        <dbReference type="Rhea" id="RHEA-COMP:14737"/>
        <dbReference type="Rhea" id="RHEA-COMP:14739"/>
        <dbReference type="ChEBI" id="CHEBI:29917"/>
        <dbReference type="ChEBI" id="CHEBI:35235"/>
        <dbReference type="ChEBI" id="CHEBI:57972"/>
        <dbReference type="ChEBI" id="CHEBI:64428"/>
        <dbReference type="EC" id="2.8.1.7"/>
    </reaction>
</comment>
<evidence type="ECO:0000256" key="7">
    <source>
        <dbReference type="RuleBase" id="RU004504"/>
    </source>
</evidence>
<dbReference type="Gene3D" id="3.90.1150.10">
    <property type="entry name" value="Aspartate Aminotransferase, domain 1"/>
    <property type="match status" value="1"/>
</dbReference>
<dbReference type="Gene3D" id="3.40.640.10">
    <property type="entry name" value="Type I PLP-dependent aspartate aminotransferase-like (Major domain)"/>
    <property type="match status" value="1"/>
</dbReference>
<dbReference type="InterPro" id="IPR020578">
    <property type="entry name" value="Aminotrans_V_PyrdxlP_BS"/>
</dbReference>
<dbReference type="EMBL" id="JBHTKA010000015">
    <property type="protein sequence ID" value="MFD1003051.1"/>
    <property type="molecule type" value="Genomic_DNA"/>
</dbReference>
<keyword evidence="10" id="KW-0032">Aminotransferase</keyword>
<dbReference type="CDD" id="cd06453">
    <property type="entry name" value="SufS_like"/>
    <property type="match status" value="1"/>
</dbReference>
<feature type="domain" description="Aminotransferase class V" evidence="9">
    <location>
        <begin position="34"/>
        <end position="403"/>
    </location>
</feature>
<dbReference type="Proteomes" id="UP001597112">
    <property type="component" value="Unassembled WGS sequence"/>
</dbReference>
<keyword evidence="5 8" id="KW-0663">Pyridoxal phosphate</keyword>
<dbReference type="InterPro" id="IPR010970">
    <property type="entry name" value="Cys_dSase_SufS"/>
</dbReference>
<dbReference type="InterPro" id="IPR015421">
    <property type="entry name" value="PyrdxlP-dep_Trfase_major"/>
</dbReference>
<evidence type="ECO:0000256" key="8">
    <source>
        <dbReference type="RuleBase" id="RU004506"/>
    </source>
</evidence>
<protein>
    <recommendedName>
        <fullName evidence="8">Cysteine desulfurase</fullName>
        <ecNumber evidence="8">2.8.1.7</ecNumber>
    </recommendedName>
</protein>
<evidence type="ECO:0000256" key="3">
    <source>
        <dbReference type="ARBA" id="ARBA00010447"/>
    </source>
</evidence>
<dbReference type="NCBIfam" id="TIGR01979">
    <property type="entry name" value="sufS"/>
    <property type="match status" value="1"/>
</dbReference>
<keyword evidence="4 8" id="KW-0808">Transferase</keyword>
<dbReference type="PIRSF" id="PIRSF005572">
    <property type="entry name" value="NifS"/>
    <property type="match status" value="1"/>
</dbReference>
<evidence type="ECO:0000256" key="1">
    <source>
        <dbReference type="ARBA" id="ARBA00001933"/>
    </source>
</evidence>
<dbReference type="Pfam" id="PF00266">
    <property type="entry name" value="Aminotran_5"/>
    <property type="match status" value="1"/>
</dbReference>
<keyword evidence="11" id="KW-1185">Reference proteome</keyword>
<dbReference type="PROSITE" id="PS00595">
    <property type="entry name" value="AA_TRANSFER_CLASS_5"/>
    <property type="match status" value="1"/>
</dbReference>
<accession>A0ABW3KCV8</accession>
<dbReference type="PANTHER" id="PTHR43586:SF8">
    <property type="entry name" value="CYSTEINE DESULFURASE 1, CHLOROPLASTIC"/>
    <property type="match status" value="1"/>
</dbReference>
<evidence type="ECO:0000259" key="9">
    <source>
        <dbReference type="Pfam" id="PF00266"/>
    </source>
</evidence>
<dbReference type="InterPro" id="IPR015424">
    <property type="entry name" value="PyrdxlP-dep_Trfase"/>
</dbReference>